<accession>A0A7R9H9T3</accession>
<dbReference type="PANTHER" id="PTHR46007:SF11">
    <property type="entry name" value="MEDIATOR OF RNA POLYMERASE II TRANSCRIPTION SUBUNIT 12"/>
    <property type="match status" value="1"/>
</dbReference>
<gene>
    <name evidence="1" type="ORF">TCEB3V08_LOCUS10966</name>
</gene>
<dbReference type="GO" id="GO:0045944">
    <property type="term" value="P:positive regulation of transcription by RNA polymerase II"/>
    <property type="evidence" value="ECO:0007669"/>
    <property type="project" value="TreeGrafter"/>
</dbReference>
<reference evidence="1" key="1">
    <citation type="submission" date="2020-11" db="EMBL/GenBank/DDBJ databases">
        <authorList>
            <person name="Tran Van P."/>
        </authorList>
    </citation>
    <scope>NUCLEOTIDE SEQUENCE</scope>
</reference>
<dbReference type="GO" id="GO:0003713">
    <property type="term" value="F:transcription coactivator activity"/>
    <property type="evidence" value="ECO:0007669"/>
    <property type="project" value="TreeGrafter"/>
</dbReference>
<name>A0A7R9H9T3_TIMCR</name>
<proteinExistence type="predicted"/>
<protein>
    <submittedName>
        <fullName evidence="1">Uncharacterized protein</fullName>
    </submittedName>
</protein>
<dbReference type="AlphaFoldDB" id="A0A7R9H9T3"/>
<evidence type="ECO:0000313" key="1">
    <source>
        <dbReference type="EMBL" id="CAD7411496.1"/>
    </source>
</evidence>
<dbReference type="EMBL" id="OC322255">
    <property type="protein sequence ID" value="CAD7411496.1"/>
    <property type="molecule type" value="Genomic_DNA"/>
</dbReference>
<organism evidence="1">
    <name type="scientific">Timema cristinae</name>
    <name type="common">Walking stick</name>
    <dbReference type="NCBI Taxonomy" id="61476"/>
    <lineage>
        <taxon>Eukaryota</taxon>
        <taxon>Metazoa</taxon>
        <taxon>Ecdysozoa</taxon>
        <taxon>Arthropoda</taxon>
        <taxon>Hexapoda</taxon>
        <taxon>Insecta</taxon>
        <taxon>Pterygota</taxon>
        <taxon>Neoptera</taxon>
        <taxon>Polyneoptera</taxon>
        <taxon>Phasmatodea</taxon>
        <taxon>Timematodea</taxon>
        <taxon>Timematoidea</taxon>
        <taxon>Timematidae</taxon>
        <taxon>Timema</taxon>
    </lineage>
</organism>
<sequence length="154" mass="17132">MQVCMVDCSQFLQLNKDVSVDKDERLSNYEGPKGRALMQDSLQLRFSLVGGMFDTIQRNTTVTTDWAILLVQLITYGVIDLNNNSELFTTVLDMLATLIHSTLVSDSQIEKEDSRKHYQNLMKKLKKVILLNGNNLESSAVISGCHGPSGAGIH</sequence>
<dbReference type="GO" id="GO:0016592">
    <property type="term" value="C:mediator complex"/>
    <property type="evidence" value="ECO:0007669"/>
    <property type="project" value="TreeGrafter"/>
</dbReference>
<dbReference type="PANTHER" id="PTHR46007">
    <property type="entry name" value="MEDIATOR OF RNA POLYMERASE II TRANSCRIPTION SUBUNIT 12"/>
    <property type="match status" value="1"/>
</dbReference>
<dbReference type="InterPro" id="IPR051647">
    <property type="entry name" value="Mediator_comp_sub12"/>
</dbReference>